<feature type="region of interest" description="Disordered" evidence="1">
    <location>
        <begin position="1"/>
        <end position="61"/>
    </location>
</feature>
<dbReference type="EMBL" id="CABFJX010000079">
    <property type="protein sequence ID" value="VTT62286.1"/>
    <property type="molecule type" value="Genomic_DNA"/>
</dbReference>
<evidence type="ECO:0000256" key="1">
    <source>
        <dbReference type="SAM" id="MobiDB-lite"/>
    </source>
</evidence>
<protein>
    <submittedName>
        <fullName evidence="2">Uncharacterized protein</fullName>
    </submittedName>
</protein>
<dbReference type="AlphaFoldDB" id="A0A9Q9U7D0"/>
<dbReference type="Proteomes" id="UP000760494">
    <property type="component" value="Unassembled WGS sequence"/>
</dbReference>
<feature type="compositionally biased region" description="Basic residues" evidence="1">
    <location>
        <begin position="38"/>
        <end position="57"/>
    </location>
</feature>
<accession>A0A9Q9U7D0</accession>
<evidence type="ECO:0000313" key="2">
    <source>
        <dbReference type="EMBL" id="VTT62286.1"/>
    </source>
</evidence>
<reference evidence="2" key="1">
    <citation type="submission" date="2019-05" db="EMBL/GenBank/DDBJ databases">
        <authorList>
            <person name="Piombo E."/>
        </authorList>
    </citation>
    <scope>NUCLEOTIDE SEQUENCE</scope>
    <source>
        <strain evidence="2">C2S</strain>
    </source>
</reference>
<name>A0A9Q9U7D0_FUSFU</name>
<organism evidence="2 3">
    <name type="scientific">Fusarium fujikuroi</name>
    <name type="common">Bakanae and foot rot disease fungus</name>
    <name type="synonym">Gibberella fujikuroi</name>
    <dbReference type="NCBI Taxonomy" id="5127"/>
    <lineage>
        <taxon>Eukaryota</taxon>
        <taxon>Fungi</taxon>
        <taxon>Dikarya</taxon>
        <taxon>Ascomycota</taxon>
        <taxon>Pezizomycotina</taxon>
        <taxon>Sordariomycetes</taxon>
        <taxon>Hypocreomycetidae</taxon>
        <taxon>Hypocreales</taxon>
        <taxon>Nectriaceae</taxon>
        <taxon>Fusarium</taxon>
        <taxon>Fusarium fujikuroi species complex</taxon>
    </lineage>
</organism>
<gene>
    <name evidence="2" type="ORF">C2S_4777</name>
</gene>
<proteinExistence type="predicted"/>
<evidence type="ECO:0000313" key="3">
    <source>
        <dbReference type="Proteomes" id="UP000760494"/>
    </source>
</evidence>
<comment type="caution">
    <text evidence="2">The sequence shown here is derived from an EMBL/GenBank/DDBJ whole genome shotgun (WGS) entry which is preliminary data.</text>
</comment>
<sequence>MPYQLLPRKAGDRLLSGDGEDAPFAVRSAGPTTPLGRARGRGSGRQHRLLPQPKRRSPTQAQTSAFFDLESVCSHINSVILMMKVNDIKDEQQENRLTATKPQSHFARIFSESVYGHGGDAFVKDEDMDAGCSERQFNKRVPRTAISISIYVASN</sequence>